<dbReference type="PRINTS" id="PR00455">
    <property type="entry name" value="HTHTETR"/>
</dbReference>
<sequence>MSRTPGARKQETHERIVDVAARAIRRQGYAGVGVADVMRDAGLTHGGFYAHFDSRDALLVEALERAGRESGDALTRAVERRKAKGASAFRALVDAYLSNEHLAALETGCPVAALACDMPRQSEAVREASAARVQSLVNAVRSALPPASRAAAGVVAGTLVGALQIARAKGDDADGRAILSAARKTLIHQYDTPDASAG</sequence>
<dbReference type="Proteomes" id="UP000532440">
    <property type="component" value="Unassembled WGS sequence"/>
</dbReference>
<evidence type="ECO:0000256" key="2">
    <source>
        <dbReference type="ARBA" id="ARBA00023125"/>
    </source>
</evidence>
<dbReference type="Pfam" id="PF16925">
    <property type="entry name" value="TetR_C_13"/>
    <property type="match status" value="1"/>
</dbReference>
<keyword evidence="1" id="KW-0805">Transcription regulation</keyword>
<dbReference type="PANTHER" id="PTHR47506">
    <property type="entry name" value="TRANSCRIPTIONAL REGULATORY PROTEIN"/>
    <property type="match status" value="1"/>
</dbReference>
<dbReference type="InterPro" id="IPR009057">
    <property type="entry name" value="Homeodomain-like_sf"/>
</dbReference>
<keyword evidence="3" id="KW-0804">Transcription</keyword>
<dbReference type="Pfam" id="PF00440">
    <property type="entry name" value="TetR_N"/>
    <property type="match status" value="1"/>
</dbReference>
<proteinExistence type="predicted"/>
<name>A0A7W8HF15_9BURK</name>
<feature type="domain" description="HTH tetR-type" evidence="5">
    <location>
        <begin position="10"/>
        <end position="70"/>
    </location>
</feature>
<gene>
    <name evidence="6" type="ORF">HNQ70_000921</name>
</gene>
<dbReference type="AlphaFoldDB" id="A0A7W8HF15"/>
<dbReference type="Gene3D" id="1.10.357.10">
    <property type="entry name" value="Tetracycline Repressor, domain 2"/>
    <property type="match status" value="1"/>
</dbReference>
<comment type="caution">
    <text evidence="6">The sequence shown here is derived from an EMBL/GenBank/DDBJ whole genome shotgun (WGS) entry which is preliminary data.</text>
</comment>
<evidence type="ECO:0000259" key="5">
    <source>
        <dbReference type="PROSITE" id="PS50977"/>
    </source>
</evidence>
<evidence type="ECO:0000313" key="7">
    <source>
        <dbReference type="Proteomes" id="UP000532440"/>
    </source>
</evidence>
<dbReference type="SUPFAM" id="SSF48498">
    <property type="entry name" value="Tetracyclin repressor-like, C-terminal domain"/>
    <property type="match status" value="1"/>
</dbReference>
<dbReference type="InterPro" id="IPR036271">
    <property type="entry name" value="Tet_transcr_reg_TetR-rel_C_sf"/>
</dbReference>
<protein>
    <submittedName>
        <fullName evidence="6">AcrR family transcriptional regulator</fullName>
    </submittedName>
</protein>
<dbReference type="GO" id="GO:0003677">
    <property type="term" value="F:DNA binding"/>
    <property type="evidence" value="ECO:0007669"/>
    <property type="project" value="UniProtKB-UniRule"/>
</dbReference>
<dbReference type="PROSITE" id="PS50977">
    <property type="entry name" value="HTH_TETR_2"/>
    <property type="match status" value="1"/>
</dbReference>
<feature type="DNA-binding region" description="H-T-H motif" evidence="4">
    <location>
        <begin position="33"/>
        <end position="52"/>
    </location>
</feature>
<reference evidence="6 7" key="1">
    <citation type="submission" date="2020-08" db="EMBL/GenBank/DDBJ databases">
        <title>Genomic Encyclopedia of Type Strains, Phase IV (KMG-IV): sequencing the most valuable type-strain genomes for metagenomic binning, comparative biology and taxonomic classification.</title>
        <authorList>
            <person name="Goeker M."/>
        </authorList>
    </citation>
    <scope>NUCLEOTIDE SEQUENCE [LARGE SCALE GENOMIC DNA]</scope>
    <source>
        <strain evidence="6 7">DSM 29781</strain>
    </source>
</reference>
<evidence type="ECO:0000256" key="1">
    <source>
        <dbReference type="ARBA" id="ARBA00023015"/>
    </source>
</evidence>
<keyword evidence="7" id="KW-1185">Reference proteome</keyword>
<dbReference type="EMBL" id="JACHGB010000002">
    <property type="protein sequence ID" value="MBB5270917.1"/>
    <property type="molecule type" value="Genomic_DNA"/>
</dbReference>
<evidence type="ECO:0000256" key="3">
    <source>
        <dbReference type="ARBA" id="ARBA00023163"/>
    </source>
</evidence>
<keyword evidence="2 4" id="KW-0238">DNA-binding</keyword>
<evidence type="ECO:0000256" key="4">
    <source>
        <dbReference type="PROSITE-ProRule" id="PRU00335"/>
    </source>
</evidence>
<dbReference type="InterPro" id="IPR011075">
    <property type="entry name" value="TetR_C"/>
</dbReference>
<dbReference type="SUPFAM" id="SSF46689">
    <property type="entry name" value="Homeodomain-like"/>
    <property type="match status" value="1"/>
</dbReference>
<dbReference type="RefSeq" id="WP_183964717.1">
    <property type="nucleotide sequence ID" value="NZ_BAABEW010000010.1"/>
</dbReference>
<dbReference type="InterPro" id="IPR001647">
    <property type="entry name" value="HTH_TetR"/>
</dbReference>
<accession>A0A7W8HF15</accession>
<organism evidence="6 7">
    <name type="scientific">Quisquiliibacterium transsilvanicum</name>
    <dbReference type="NCBI Taxonomy" id="1549638"/>
    <lineage>
        <taxon>Bacteria</taxon>
        <taxon>Pseudomonadati</taxon>
        <taxon>Pseudomonadota</taxon>
        <taxon>Betaproteobacteria</taxon>
        <taxon>Burkholderiales</taxon>
        <taxon>Burkholderiaceae</taxon>
        <taxon>Quisquiliibacterium</taxon>
    </lineage>
</organism>
<dbReference type="Gene3D" id="1.10.10.60">
    <property type="entry name" value="Homeodomain-like"/>
    <property type="match status" value="1"/>
</dbReference>
<evidence type="ECO:0000313" key="6">
    <source>
        <dbReference type="EMBL" id="MBB5270917.1"/>
    </source>
</evidence>
<dbReference type="PANTHER" id="PTHR47506:SF7">
    <property type="entry name" value="TRANSCRIPTIONAL REGULATORY PROTEIN"/>
    <property type="match status" value="1"/>
</dbReference>